<evidence type="ECO:0000313" key="3">
    <source>
        <dbReference type="Proteomes" id="UP001499930"/>
    </source>
</evidence>
<dbReference type="EMBL" id="BAAAWD010000015">
    <property type="protein sequence ID" value="GAA3022850.1"/>
    <property type="molecule type" value="Genomic_DNA"/>
</dbReference>
<reference evidence="3" key="1">
    <citation type="journal article" date="2019" name="Int. J. Syst. Evol. Microbiol.">
        <title>The Global Catalogue of Microorganisms (GCM) 10K type strain sequencing project: providing services to taxonomists for standard genome sequencing and annotation.</title>
        <authorList>
            <consortium name="The Broad Institute Genomics Platform"/>
            <consortium name="The Broad Institute Genome Sequencing Center for Infectious Disease"/>
            <person name="Wu L."/>
            <person name="Ma J."/>
        </authorList>
    </citation>
    <scope>NUCLEOTIDE SEQUENCE [LARGE SCALE GENOMIC DNA]</scope>
    <source>
        <strain evidence="3">JCM 3106</strain>
    </source>
</reference>
<evidence type="ECO:0000256" key="1">
    <source>
        <dbReference type="SAM" id="MobiDB-lite"/>
    </source>
</evidence>
<keyword evidence="3" id="KW-1185">Reference proteome</keyword>
<sequence>MTFETVGAETPARSAIWAIVTRLVVDMSRILNENFREPHHPYREGHRDGRDTGWDHYLGDY</sequence>
<comment type="caution">
    <text evidence="2">The sequence shown here is derived from an EMBL/GenBank/DDBJ whole genome shotgun (WGS) entry which is preliminary data.</text>
</comment>
<protein>
    <submittedName>
        <fullName evidence="2">Uncharacterized protein</fullName>
    </submittedName>
</protein>
<name>A0ABP6KUJ1_9ACTN</name>
<dbReference type="Proteomes" id="UP001499930">
    <property type="component" value="Unassembled WGS sequence"/>
</dbReference>
<accession>A0ABP6KUJ1</accession>
<evidence type="ECO:0000313" key="2">
    <source>
        <dbReference type="EMBL" id="GAA3022850.1"/>
    </source>
</evidence>
<organism evidence="2 3">
    <name type="scientific">Streptosporangium longisporum</name>
    <dbReference type="NCBI Taxonomy" id="46187"/>
    <lineage>
        <taxon>Bacteria</taxon>
        <taxon>Bacillati</taxon>
        <taxon>Actinomycetota</taxon>
        <taxon>Actinomycetes</taxon>
        <taxon>Streptosporangiales</taxon>
        <taxon>Streptosporangiaceae</taxon>
        <taxon>Streptosporangium</taxon>
    </lineage>
</organism>
<proteinExistence type="predicted"/>
<gene>
    <name evidence="2" type="ORF">GCM10017559_55020</name>
</gene>
<feature type="region of interest" description="Disordered" evidence="1">
    <location>
        <begin position="38"/>
        <end position="61"/>
    </location>
</feature>